<feature type="transmembrane region" description="Helical" evidence="1">
    <location>
        <begin position="67"/>
        <end position="85"/>
    </location>
</feature>
<feature type="transmembrane region" description="Helical" evidence="1">
    <location>
        <begin position="165"/>
        <end position="183"/>
    </location>
</feature>
<keyword evidence="1" id="KW-1133">Transmembrane helix</keyword>
<organism evidence="2 3">
    <name type="scientific">Microbulbifer pacificus</name>
    <dbReference type="NCBI Taxonomy" id="407164"/>
    <lineage>
        <taxon>Bacteria</taxon>
        <taxon>Pseudomonadati</taxon>
        <taxon>Pseudomonadota</taxon>
        <taxon>Gammaproteobacteria</taxon>
        <taxon>Cellvibrionales</taxon>
        <taxon>Microbulbiferaceae</taxon>
        <taxon>Microbulbifer</taxon>
    </lineage>
</organism>
<reference evidence="2 3" key="1">
    <citation type="submission" date="2023-10" db="EMBL/GenBank/DDBJ databases">
        <title>Description of Microbulbifer bruguierae sp. nov., isolated from the sediments of mangrove plant Bruguiera sexangula and comparative genomic analyses of the genus Microbulbifer.</title>
        <authorList>
            <person name="Long M."/>
        </authorList>
    </citation>
    <scope>NUCLEOTIDE SEQUENCE [LARGE SCALE GENOMIC DNA]</scope>
    <source>
        <strain evidence="2 3">SPO729</strain>
    </source>
</reference>
<evidence type="ECO:0000313" key="3">
    <source>
        <dbReference type="Proteomes" id="UP001302477"/>
    </source>
</evidence>
<feature type="transmembrane region" description="Helical" evidence="1">
    <location>
        <begin position="97"/>
        <end position="116"/>
    </location>
</feature>
<dbReference type="KEGG" id="mpaf:R5R33_01790"/>
<feature type="transmembrane region" description="Helical" evidence="1">
    <location>
        <begin position="189"/>
        <end position="208"/>
    </location>
</feature>
<keyword evidence="1" id="KW-0472">Membrane</keyword>
<feature type="transmembrane region" description="Helical" evidence="1">
    <location>
        <begin position="136"/>
        <end position="158"/>
    </location>
</feature>
<dbReference type="Proteomes" id="UP001302477">
    <property type="component" value="Chromosome"/>
</dbReference>
<accession>A0AAU0N1K5</accession>
<dbReference type="EMBL" id="CP137555">
    <property type="protein sequence ID" value="WOX05909.1"/>
    <property type="molecule type" value="Genomic_DNA"/>
</dbReference>
<name>A0AAU0N1K5_9GAMM</name>
<evidence type="ECO:0000313" key="2">
    <source>
        <dbReference type="EMBL" id="WOX05909.1"/>
    </source>
</evidence>
<dbReference type="AlphaFoldDB" id="A0AAU0N1K5"/>
<keyword evidence="3" id="KW-1185">Reference proteome</keyword>
<sequence>MLSFLFVALALSHLSLFVWSWRQPAVGFPSWFLRCLLLALTFDNLVIALGPILVESPSYLLLSTLRFWVHALVLPWLLVFVACVLQGRVKSARVRYWLPPIACLLAAVAVIAGYVFDLASLELVRADYYPRLVASVAQPPFATIAVNLLVVIAGIWLWRTGKWPWLFAGALQIFLLNGVAAGRDWGFCVGNMAELVFVFSLCATLYVLTQSGDTCRLGPVSAAIQ</sequence>
<dbReference type="RefSeq" id="WP_318954372.1">
    <property type="nucleotide sequence ID" value="NZ_CP137555.1"/>
</dbReference>
<gene>
    <name evidence="2" type="ORF">R5R33_01790</name>
</gene>
<keyword evidence="1" id="KW-0812">Transmembrane</keyword>
<proteinExistence type="predicted"/>
<evidence type="ECO:0000256" key="1">
    <source>
        <dbReference type="SAM" id="Phobius"/>
    </source>
</evidence>
<protein>
    <submittedName>
        <fullName evidence="2">Uncharacterized protein</fullName>
    </submittedName>
</protein>